<dbReference type="PANTHER" id="PTHR30543:SF21">
    <property type="entry name" value="NAD(P)H-DEPENDENT FMN REDUCTASE LOT6"/>
    <property type="match status" value="1"/>
</dbReference>
<feature type="domain" description="NADPH-dependent FMN reductase-like" evidence="1">
    <location>
        <begin position="6"/>
        <end position="141"/>
    </location>
</feature>
<name>A0ABW2I1C0_9ACTN</name>
<dbReference type="Pfam" id="PF03358">
    <property type="entry name" value="FMN_red"/>
    <property type="match status" value="1"/>
</dbReference>
<protein>
    <submittedName>
        <fullName evidence="2">NADPH-dependent FMN reductase</fullName>
        <ecNumber evidence="2">1.-.-.-</ecNumber>
    </submittedName>
</protein>
<comment type="caution">
    <text evidence="2">The sequence shown here is derived from an EMBL/GenBank/DDBJ whole genome shotgun (WGS) entry which is preliminary data.</text>
</comment>
<evidence type="ECO:0000313" key="2">
    <source>
        <dbReference type="EMBL" id="MFC7278666.1"/>
    </source>
</evidence>
<dbReference type="SUPFAM" id="SSF52218">
    <property type="entry name" value="Flavoproteins"/>
    <property type="match status" value="1"/>
</dbReference>
<dbReference type="InterPro" id="IPR050712">
    <property type="entry name" value="NAD(P)H-dep_reductase"/>
</dbReference>
<dbReference type="PANTHER" id="PTHR30543">
    <property type="entry name" value="CHROMATE REDUCTASE"/>
    <property type="match status" value="1"/>
</dbReference>
<sequence length="192" mass="19545">MTGDVRVLLVSGSTRAASTNTAALRTARLVAPEGLTAVLYDGLIDLPAFRPDAEVTNGAVDDLRNQLATADAVLFCTPEYAGSLPGSLKNLIDWTVGSGELYRKPVAWVNVAANGRGGGASADLAKVLGYVDAAVIEPACVQLPVHRGAVGADGTVVDAAFLAGLAGALRTIADWVECAGLCRTALDDPAGV</sequence>
<gene>
    <name evidence="2" type="ORF">ACFQS1_32270</name>
</gene>
<evidence type="ECO:0000313" key="3">
    <source>
        <dbReference type="Proteomes" id="UP001596548"/>
    </source>
</evidence>
<dbReference type="Gene3D" id="3.40.50.360">
    <property type="match status" value="1"/>
</dbReference>
<dbReference type="GO" id="GO:0016491">
    <property type="term" value="F:oxidoreductase activity"/>
    <property type="evidence" value="ECO:0007669"/>
    <property type="project" value="UniProtKB-KW"/>
</dbReference>
<reference evidence="3" key="1">
    <citation type="journal article" date="2019" name="Int. J. Syst. Evol. Microbiol.">
        <title>The Global Catalogue of Microorganisms (GCM) 10K type strain sequencing project: providing services to taxonomists for standard genome sequencing and annotation.</title>
        <authorList>
            <consortium name="The Broad Institute Genomics Platform"/>
            <consortium name="The Broad Institute Genome Sequencing Center for Infectious Disease"/>
            <person name="Wu L."/>
            <person name="Ma J."/>
        </authorList>
    </citation>
    <scope>NUCLEOTIDE SEQUENCE [LARGE SCALE GENOMIC DNA]</scope>
    <source>
        <strain evidence="3">XZYJT-10</strain>
    </source>
</reference>
<keyword evidence="2" id="KW-0560">Oxidoreductase</keyword>
<dbReference type="InterPro" id="IPR005025">
    <property type="entry name" value="FMN_Rdtase-like_dom"/>
</dbReference>
<accession>A0ABW2I1C0</accession>
<evidence type="ECO:0000259" key="1">
    <source>
        <dbReference type="Pfam" id="PF03358"/>
    </source>
</evidence>
<proteinExistence type="predicted"/>
<keyword evidence="3" id="KW-1185">Reference proteome</keyword>
<organism evidence="2 3">
    <name type="scientific">Paractinoplanes rhizophilus</name>
    <dbReference type="NCBI Taxonomy" id="1416877"/>
    <lineage>
        <taxon>Bacteria</taxon>
        <taxon>Bacillati</taxon>
        <taxon>Actinomycetota</taxon>
        <taxon>Actinomycetes</taxon>
        <taxon>Micromonosporales</taxon>
        <taxon>Micromonosporaceae</taxon>
        <taxon>Paractinoplanes</taxon>
    </lineage>
</organism>
<dbReference type="EC" id="1.-.-.-" evidence="2"/>
<dbReference type="InterPro" id="IPR029039">
    <property type="entry name" value="Flavoprotein-like_sf"/>
</dbReference>
<dbReference type="EMBL" id="JBHTBJ010000036">
    <property type="protein sequence ID" value="MFC7278666.1"/>
    <property type="molecule type" value="Genomic_DNA"/>
</dbReference>
<dbReference type="Proteomes" id="UP001596548">
    <property type="component" value="Unassembled WGS sequence"/>
</dbReference>
<dbReference type="RefSeq" id="WP_378975726.1">
    <property type="nucleotide sequence ID" value="NZ_JBHTBJ010000036.1"/>
</dbReference>